<dbReference type="InterPro" id="IPR011990">
    <property type="entry name" value="TPR-like_helical_dom_sf"/>
</dbReference>
<protein>
    <submittedName>
        <fullName evidence="3">Tetratricopeptide repeat protein</fullName>
    </submittedName>
</protein>
<evidence type="ECO:0000313" key="4">
    <source>
        <dbReference type="Proteomes" id="UP000643610"/>
    </source>
</evidence>
<dbReference type="Pfam" id="PF14559">
    <property type="entry name" value="TPR_19"/>
    <property type="match status" value="1"/>
</dbReference>
<feature type="chain" id="PRO_5046618672" evidence="2">
    <location>
        <begin position="23"/>
        <end position="454"/>
    </location>
</feature>
<feature type="repeat" description="TPR" evidence="1">
    <location>
        <begin position="69"/>
        <end position="102"/>
    </location>
</feature>
<dbReference type="RefSeq" id="WP_186891262.1">
    <property type="nucleotide sequence ID" value="NZ_JACOFU010000004.1"/>
</dbReference>
<accession>A0ABR6XRW8</accession>
<sequence>MRFSLQIFLSCLLFSLPHLVSAQSNDPARDVLLSRLKAHPQAYTYYLEEKIAEAVQELQSSQEQFENDAQFFNLMGVLQLKHKNFVGAATSFERAVLIEPNNAGAWLDLAIATLESGNYESATSYFDFIELNFHPPETVKKLIAGYKRRMHLASMPPKYWQNLLEFQIGRDTNANSGLQSAFIPVTLNGSTLELPLDPAFRARADNYAQLSIGTRYRRTSESKAYDFSFSAKHRGYKQEHAFTSTDFSSGVGMQSSSSLGIIGINAYGDFNSLAGKGLMRNVRVNTSLERAWKTCRYGFGAEVEWRRYVSLAGLNANVSWMQVAGACEHTVNGKTFQFAVIGRLGLDHPIATRAGGTTRRKELVVQLGSRLFPRLQADASVNFSNAYDSEGYSALLENNANRNLYRRNYRLQFTTPLDTDLDLTFRLDRNTIQSNLLLFQQSGNNFNLGLQRRF</sequence>
<organism evidence="3 4">
    <name type="scientific">Undibacterium amnicola</name>
    <dbReference type="NCBI Taxonomy" id="1834038"/>
    <lineage>
        <taxon>Bacteria</taxon>
        <taxon>Pseudomonadati</taxon>
        <taxon>Pseudomonadota</taxon>
        <taxon>Betaproteobacteria</taxon>
        <taxon>Burkholderiales</taxon>
        <taxon>Oxalobacteraceae</taxon>
        <taxon>Undibacterium</taxon>
    </lineage>
</organism>
<name>A0ABR6XRW8_9BURK</name>
<dbReference type="Gene3D" id="1.25.40.10">
    <property type="entry name" value="Tetratricopeptide repeat domain"/>
    <property type="match status" value="1"/>
</dbReference>
<evidence type="ECO:0000256" key="1">
    <source>
        <dbReference type="PROSITE-ProRule" id="PRU00339"/>
    </source>
</evidence>
<keyword evidence="4" id="KW-1185">Reference proteome</keyword>
<dbReference type="EMBL" id="JACOFU010000004">
    <property type="protein sequence ID" value="MBC3832228.1"/>
    <property type="molecule type" value="Genomic_DNA"/>
</dbReference>
<evidence type="ECO:0000256" key="2">
    <source>
        <dbReference type="SAM" id="SignalP"/>
    </source>
</evidence>
<feature type="signal peptide" evidence="2">
    <location>
        <begin position="1"/>
        <end position="22"/>
    </location>
</feature>
<dbReference type="Proteomes" id="UP000643610">
    <property type="component" value="Unassembled WGS sequence"/>
</dbReference>
<keyword evidence="2" id="KW-0732">Signal</keyword>
<proteinExistence type="predicted"/>
<keyword evidence="1" id="KW-0802">TPR repeat</keyword>
<comment type="caution">
    <text evidence="3">The sequence shown here is derived from an EMBL/GenBank/DDBJ whole genome shotgun (WGS) entry which is preliminary data.</text>
</comment>
<evidence type="ECO:0000313" key="3">
    <source>
        <dbReference type="EMBL" id="MBC3832228.1"/>
    </source>
</evidence>
<reference evidence="3 4" key="1">
    <citation type="submission" date="2020-08" db="EMBL/GenBank/DDBJ databases">
        <title>Novel species isolated from subtropical streams in China.</title>
        <authorList>
            <person name="Lu H."/>
        </authorList>
    </citation>
    <scope>NUCLEOTIDE SEQUENCE [LARGE SCALE GENOMIC DNA]</scope>
    <source>
        <strain evidence="3 4">KCTC 52442</strain>
    </source>
</reference>
<dbReference type="InterPro" id="IPR019734">
    <property type="entry name" value="TPR_rpt"/>
</dbReference>
<dbReference type="PROSITE" id="PS50005">
    <property type="entry name" value="TPR"/>
    <property type="match status" value="1"/>
</dbReference>
<gene>
    <name evidence="3" type="ORF">H8K33_11950</name>
</gene>
<dbReference type="SUPFAM" id="SSF48452">
    <property type="entry name" value="TPR-like"/>
    <property type="match status" value="1"/>
</dbReference>